<protein>
    <submittedName>
        <fullName evidence="7">PQQ-binding-like beta-propeller repeat protein</fullName>
    </submittedName>
</protein>
<comment type="cofactor">
    <cofactor evidence="1">
        <name>pyrroloquinoline quinone</name>
        <dbReference type="ChEBI" id="CHEBI:58442"/>
    </cofactor>
</comment>
<feature type="transmembrane region" description="Helical" evidence="5">
    <location>
        <begin position="90"/>
        <end position="110"/>
    </location>
</feature>
<reference evidence="7 8" key="1">
    <citation type="submission" date="2024-01" db="EMBL/GenBank/DDBJ databases">
        <title>The diversity of rhizobia nodulating Mimosa spp. in eleven states of Brazil covering several biomes is determined by host plant, location, and edaphic factors.</title>
        <authorList>
            <person name="Rouws L."/>
            <person name="Barauna A."/>
            <person name="Beukes C."/>
            <person name="De Faria S.M."/>
            <person name="Gross E."/>
            <person name="Dos Reis Junior F.B."/>
            <person name="Simon M."/>
            <person name="Maluk M."/>
            <person name="Odee D.W."/>
            <person name="Kenicer G."/>
            <person name="Young J.P.W."/>
            <person name="Reis V.M."/>
            <person name="Zilli J."/>
            <person name="James E.K."/>
        </authorList>
    </citation>
    <scope>NUCLEOTIDE SEQUENCE [LARGE SCALE GENOMIC DNA]</scope>
    <source>
        <strain evidence="7 8">JPY77</strain>
    </source>
</reference>
<feature type="domain" description="Pyrrolo-quinoline quinone repeat" evidence="6">
    <location>
        <begin position="174"/>
        <end position="569"/>
    </location>
</feature>
<keyword evidence="8" id="KW-1185">Reference proteome</keyword>
<dbReference type="InterPro" id="IPR002372">
    <property type="entry name" value="PQQ_rpt_dom"/>
</dbReference>
<comment type="similarity">
    <text evidence="2">Belongs to the bacterial PQQ dehydrogenase family.</text>
</comment>
<feature type="compositionally biased region" description="Low complexity" evidence="4">
    <location>
        <begin position="571"/>
        <end position="584"/>
    </location>
</feature>
<dbReference type="Pfam" id="PF01011">
    <property type="entry name" value="PQQ"/>
    <property type="match status" value="1"/>
</dbReference>
<dbReference type="InterPro" id="IPR018391">
    <property type="entry name" value="PQQ_b-propeller_rpt"/>
</dbReference>
<dbReference type="Gene3D" id="2.140.10.10">
    <property type="entry name" value="Quinoprotein alcohol dehydrogenase-like superfamily"/>
    <property type="match status" value="1"/>
</dbReference>
<feature type="transmembrane region" description="Helical" evidence="5">
    <location>
        <begin position="7"/>
        <end position="32"/>
    </location>
</feature>
<dbReference type="Proteomes" id="UP001494588">
    <property type="component" value="Unassembled WGS sequence"/>
</dbReference>
<dbReference type="PANTHER" id="PTHR32303">
    <property type="entry name" value="QUINOPROTEIN ALCOHOL DEHYDROGENASE (CYTOCHROME C)"/>
    <property type="match status" value="1"/>
</dbReference>
<dbReference type="SUPFAM" id="SSF50998">
    <property type="entry name" value="Quinoprotein alcohol dehydrogenase-like"/>
    <property type="match status" value="1"/>
</dbReference>
<feature type="transmembrane region" description="Helical" evidence="5">
    <location>
        <begin position="38"/>
        <end position="55"/>
    </location>
</feature>
<dbReference type="InterPro" id="IPR011047">
    <property type="entry name" value="Quinoprotein_ADH-like_sf"/>
</dbReference>
<gene>
    <name evidence="7" type="ORF">V4C55_32970</name>
</gene>
<proteinExistence type="inferred from homology"/>
<feature type="region of interest" description="Disordered" evidence="4">
    <location>
        <begin position="524"/>
        <end position="603"/>
    </location>
</feature>
<keyword evidence="3" id="KW-0560">Oxidoreductase</keyword>
<evidence type="ECO:0000313" key="8">
    <source>
        <dbReference type="Proteomes" id="UP001494588"/>
    </source>
</evidence>
<dbReference type="SMART" id="SM00564">
    <property type="entry name" value="PQQ"/>
    <property type="match status" value="3"/>
</dbReference>
<organism evidence="7 8">
    <name type="scientific">Paraburkholderia sabiae</name>
    <dbReference type="NCBI Taxonomy" id="273251"/>
    <lineage>
        <taxon>Bacteria</taxon>
        <taxon>Pseudomonadati</taxon>
        <taxon>Pseudomonadota</taxon>
        <taxon>Betaproteobacteria</taxon>
        <taxon>Burkholderiales</taxon>
        <taxon>Burkholderiaceae</taxon>
        <taxon>Paraburkholderia</taxon>
    </lineage>
</organism>
<keyword evidence="5" id="KW-1133">Transmembrane helix</keyword>
<dbReference type="PANTHER" id="PTHR32303:SF4">
    <property type="entry name" value="QUINOPROTEIN GLUCOSE DEHYDROGENASE"/>
    <property type="match status" value="1"/>
</dbReference>
<feature type="transmembrane region" description="Helical" evidence="5">
    <location>
        <begin position="62"/>
        <end position="78"/>
    </location>
</feature>
<evidence type="ECO:0000313" key="7">
    <source>
        <dbReference type="EMBL" id="MEM5290545.1"/>
    </source>
</evidence>
<evidence type="ECO:0000256" key="4">
    <source>
        <dbReference type="SAM" id="MobiDB-lite"/>
    </source>
</evidence>
<evidence type="ECO:0000256" key="3">
    <source>
        <dbReference type="ARBA" id="ARBA00023002"/>
    </source>
</evidence>
<dbReference type="RefSeq" id="WP_201659360.1">
    <property type="nucleotide sequence ID" value="NZ_CAJHCS010000034.1"/>
</dbReference>
<evidence type="ECO:0000259" key="6">
    <source>
        <dbReference type="Pfam" id="PF01011"/>
    </source>
</evidence>
<keyword evidence="5" id="KW-0472">Membrane</keyword>
<feature type="transmembrane region" description="Helical" evidence="5">
    <location>
        <begin position="122"/>
        <end position="143"/>
    </location>
</feature>
<evidence type="ECO:0000256" key="2">
    <source>
        <dbReference type="ARBA" id="ARBA00008156"/>
    </source>
</evidence>
<evidence type="ECO:0000256" key="5">
    <source>
        <dbReference type="SAM" id="Phobius"/>
    </source>
</evidence>
<dbReference type="EMBL" id="JAZHGC010000037">
    <property type="protein sequence ID" value="MEM5290545.1"/>
    <property type="molecule type" value="Genomic_DNA"/>
</dbReference>
<feature type="compositionally biased region" description="Polar residues" evidence="4">
    <location>
        <begin position="592"/>
        <end position="603"/>
    </location>
</feature>
<name>A0ABU9QNA0_9BURK</name>
<evidence type="ECO:0000256" key="1">
    <source>
        <dbReference type="ARBA" id="ARBA00001931"/>
    </source>
</evidence>
<comment type="caution">
    <text evidence="7">The sequence shown here is derived from an EMBL/GenBank/DDBJ whole genome shotgun (WGS) entry which is preliminary data.</text>
</comment>
<sequence>MVNFRRMPFTVITGVMLFLWGVTFSVLGLWLVYLGGSWYYAPAGVLLVVSGALMATGRLAGCWLYGGFVAVTAFWSLFEVGTDGWKLMPRLLLPAVFGVWCCTPWVVRPLSRPDREDSGDRATLAVAVCYAVVIAGIFGSGFADTAARQQQFLSVAAPAYAAPAEASSALTGEWQYYGRTEEGQRYSPLTQITAANVGDLQLAWRFDTGDEARSGETEAGREFNFEVTPVKVGNRLFICTPHRQVIALDATTGKLLWKFDPHADLSANEYFACRGVAYYASARSSGGTTSAADACRQRIITTTGDARMVALDALTGRPCDAFGNHGFVSLTENMGKVPPGFHFITSQPLVIKNRIVLGGWIYDNQARGEPSGVVRAFDAATGKLDWAWDMGRQDPTAPLGPGDIYTRGTPNGWGTYTADPALGLVYVPLGNATPDYYGAQRRTFDDEYSSALVALDIQTGKERWHFQTVHHDVWDFDLPIGPSLVDLTDGSGNRTPALVQTTKMGQLFLLDRRTGKPLADVVEKPVPTAHPMPGERLSPTQPYSVGLPSLAPANLTERDTWGATPSTSSGAAYSSDARATTASSRLRRWEPSSRTPHLTGSSTGTALRSINVDIFWWPTPAISLSQWK</sequence>
<keyword evidence="5" id="KW-0812">Transmembrane</keyword>
<accession>A0ABU9QNA0</accession>